<keyword evidence="4 9" id="KW-0049">Antioxidant</keyword>
<evidence type="ECO:0000313" key="12">
    <source>
        <dbReference type="Proteomes" id="UP000597762"/>
    </source>
</evidence>
<reference evidence="11" key="1">
    <citation type="submission" date="2021-01" db="EMBL/GenBank/DDBJ databases">
        <authorList>
            <person name="Li R."/>
            <person name="Bekaert M."/>
        </authorList>
    </citation>
    <scope>NUCLEOTIDE SEQUENCE</scope>
    <source>
        <strain evidence="11">Farmed</strain>
    </source>
</reference>
<evidence type="ECO:0000256" key="5">
    <source>
        <dbReference type="ARBA" id="ARBA00023002"/>
    </source>
</evidence>
<dbReference type="Gene3D" id="3.40.30.10">
    <property type="entry name" value="Glutaredoxin"/>
    <property type="match status" value="1"/>
</dbReference>
<sequence>MKQLEDLDFTDNISLLSHKQDGQKKLNHVAEEVEKTDLQINIRKTEVMRLQVGERLPEISLFENKPGNVIESVNLAELYKNKKGVLFSVVGAFTPGCSNAHIPEYINHYETFKKAGYDLIACVSVNDPFVMAAWSQKTKAEGKIKMLADPRGEFTKAIGMELDCSKMLGNIRSKRYSLVVENNVIRSINLDPDHTGLVCLLCIKNVR</sequence>
<gene>
    <name evidence="11" type="ORF">SPHA_4434</name>
</gene>
<evidence type="ECO:0000256" key="6">
    <source>
        <dbReference type="ARBA" id="ARBA00023284"/>
    </source>
</evidence>
<proteinExistence type="inferred from homology"/>
<dbReference type="InterPro" id="IPR013740">
    <property type="entry name" value="Redoxin"/>
</dbReference>
<evidence type="ECO:0000256" key="4">
    <source>
        <dbReference type="ARBA" id="ARBA00022862"/>
    </source>
</evidence>
<dbReference type="FunFam" id="3.40.30.10:FF:000020">
    <property type="entry name" value="Peroxiredoxin"/>
    <property type="match status" value="1"/>
</dbReference>
<dbReference type="GO" id="GO:0045454">
    <property type="term" value="P:cell redox homeostasis"/>
    <property type="evidence" value="ECO:0007669"/>
    <property type="project" value="TreeGrafter"/>
</dbReference>
<evidence type="ECO:0000256" key="8">
    <source>
        <dbReference type="PIRSR" id="PIRSR637944-1"/>
    </source>
</evidence>
<comment type="function">
    <text evidence="1">Thiol-specific peroxidase that catalyzes the reduction of hydrogen peroxide and organic hydroperoxides to water and alcohols, respectively. Plays a role in cell protection against oxidative stress by detoxifying peroxides and as sensor of hydrogen peroxide-mediated signaling events.</text>
</comment>
<dbReference type="SUPFAM" id="SSF52833">
    <property type="entry name" value="Thioredoxin-like"/>
    <property type="match status" value="1"/>
</dbReference>
<dbReference type="EC" id="1.11.1.24" evidence="9"/>
<keyword evidence="6 9" id="KW-0676">Redox-active center</keyword>
<feature type="active site" description="Cysteine sulfenic acid (-SOH) intermediate" evidence="8">
    <location>
        <position position="97"/>
    </location>
</feature>
<dbReference type="GO" id="GO:0005777">
    <property type="term" value="C:peroxisome"/>
    <property type="evidence" value="ECO:0007669"/>
    <property type="project" value="TreeGrafter"/>
</dbReference>
<comment type="caution">
    <text evidence="11">The sequence shown here is derived from an EMBL/GenBank/DDBJ whole genome shotgun (WGS) entry which is preliminary data.</text>
</comment>
<dbReference type="GO" id="GO:0005739">
    <property type="term" value="C:mitochondrion"/>
    <property type="evidence" value="ECO:0007669"/>
    <property type="project" value="TreeGrafter"/>
</dbReference>
<dbReference type="EMBL" id="CAHIKZ030000140">
    <property type="protein sequence ID" value="CAE1155265.1"/>
    <property type="molecule type" value="Genomic_DNA"/>
</dbReference>
<keyword evidence="5 9" id="KW-0560">Oxidoreductase</keyword>
<dbReference type="InterPro" id="IPR037944">
    <property type="entry name" value="PRX5-like"/>
</dbReference>
<dbReference type="InterPro" id="IPR013766">
    <property type="entry name" value="Thioredoxin_domain"/>
</dbReference>
<comment type="similarity">
    <text evidence="2 9">Belongs to the peroxiredoxin family. Prx5 subfamily.</text>
</comment>
<evidence type="ECO:0000256" key="1">
    <source>
        <dbReference type="ARBA" id="ARBA00003330"/>
    </source>
</evidence>
<keyword evidence="12" id="KW-1185">Reference proteome</keyword>
<dbReference type="InterPro" id="IPR036249">
    <property type="entry name" value="Thioredoxin-like_sf"/>
</dbReference>
<evidence type="ECO:0000313" key="11">
    <source>
        <dbReference type="EMBL" id="CAE1155265.1"/>
    </source>
</evidence>
<dbReference type="PANTHER" id="PTHR10430">
    <property type="entry name" value="PEROXIREDOXIN"/>
    <property type="match status" value="1"/>
</dbReference>
<evidence type="ECO:0000256" key="2">
    <source>
        <dbReference type="ARBA" id="ARBA00010505"/>
    </source>
</evidence>
<keyword evidence="3 9" id="KW-0575">Peroxidase</keyword>
<dbReference type="AlphaFoldDB" id="A0A812ASY3"/>
<comment type="catalytic activity">
    <reaction evidence="7 9">
        <text>a hydroperoxide + [thioredoxin]-dithiol = an alcohol + [thioredoxin]-disulfide + H2O</text>
        <dbReference type="Rhea" id="RHEA:62620"/>
        <dbReference type="Rhea" id="RHEA-COMP:10698"/>
        <dbReference type="Rhea" id="RHEA-COMP:10700"/>
        <dbReference type="ChEBI" id="CHEBI:15377"/>
        <dbReference type="ChEBI" id="CHEBI:29950"/>
        <dbReference type="ChEBI" id="CHEBI:30879"/>
        <dbReference type="ChEBI" id="CHEBI:35924"/>
        <dbReference type="ChEBI" id="CHEBI:50058"/>
        <dbReference type="EC" id="1.11.1.24"/>
    </reaction>
</comment>
<dbReference type="Proteomes" id="UP000597762">
    <property type="component" value="Unassembled WGS sequence"/>
</dbReference>
<evidence type="ECO:0000259" key="10">
    <source>
        <dbReference type="PROSITE" id="PS51352"/>
    </source>
</evidence>
<dbReference type="GO" id="GO:0034599">
    <property type="term" value="P:cellular response to oxidative stress"/>
    <property type="evidence" value="ECO:0007669"/>
    <property type="project" value="InterPro"/>
</dbReference>
<dbReference type="Pfam" id="PF08534">
    <property type="entry name" value="Redoxin"/>
    <property type="match status" value="1"/>
</dbReference>
<dbReference type="PANTHER" id="PTHR10430:SF16">
    <property type="entry name" value="PEROXIREDOXIN-5, MITOCHONDRIAL"/>
    <property type="match status" value="1"/>
</dbReference>
<evidence type="ECO:0000256" key="9">
    <source>
        <dbReference type="RuleBase" id="RU366011"/>
    </source>
</evidence>
<dbReference type="PROSITE" id="PS51352">
    <property type="entry name" value="THIOREDOXIN_2"/>
    <property type="match status" value="1"/>
</dbReference>
<dbReference type="CDD" id="cd03013">
    <property type="entry name" value="PRX5_like"/>
    <property type="match status" value="1"/>
</dbReference>
<dbReference type="GO" id="GO:0042744">
    <property type="term" value="P:hydrogen peroxide catabolic process"/>
    <property type="evidence" value="ECO:0007669"/>
    <property type="project" value="TreeGrafter"/>
</dbReference>
<accession>A0A812ASY3</accession>
<organism evidence="11 12">
    <name type="scientific">Acanthosepion pharaonis</name>
    <name type="common">Pharaoh cuttlefish</name>
    <name type="synonym">Sepia pharaonis</name>
    <dbReference type="NCBI Taxonomy" id="158019"/>
    <lineage>
        <taxon>Eukaryota</taxon>
        <taxon>Metazoa</taxon>
        <taxon>Spiralia</taxon>
        <taxon>Lophotrochozoa</taxon>
        <taxon>Mollusca</taxon>
        <taxon>Cephalopoda</taxon>
        <taxon>Coleoidea</taxon>
        <taxon>Decapodiformes</taxon>
        <taxon>Sepiida</taxon>
        <taxon>Sepiina</taxon>
        <taxon>Sepiidae</taxon>
        <taxon>Acanthosepion</taxon>
    </lineage>
</organism>
<protein>
    <recommendedName>
        <fullName evidence="9">Peroxiredoxin-5</fullName>
        <ecNumber evidence="9">1.11.1.24</ecNumber>
    </recommendedName>
</protein>
<dbReference type="OrthoDB" id="1882547at2759"/>
<evidence type="ECO:0000256" key="3">
    <source>
        <dbReference type="ARBA" id="ARBA00022559"/>
    </source>
</evidence>
<name>A0A812ASY3_ACAPH</name>
<evidence type="ECO:0000256" key="7">
    <source>
        <dbReference type="ARBA" id="ARBA00049091"/>
    </source>
</evidence>
<dbReference type="GO" id="GO:0008379">
    <property type="term" value="F:thioredoxin peroxidase activity"/>
    <property type="evidence" value="ECO:0007669"/>
    <property type="project" value="InterPro"/>
</dbReference>
<feature type="domain" description="Thioredoxin" evidence="10">
    <location>
        <begin position="50"/>
        <end position="207"/>
    </location>
</feature>